<protein>
    <recommendedName>
        <fullName evidence="5">Probable NADPH dehydrogenase</fullName>
    </recommendedName>
    <alternativeName>
        <fullName evidence="6">Estrogen-binding protein</fullName>
    </alternativeName>
</protein>
<dbReference type="InterPro" id="IPR001155">
    <property type="entry name" value="OxRdtase_FMN_N"/>
</dbReference>
<dbReference type="InterPro" id="IPR045247">
    <property type="entry name" value="Oye-like"/>
</dbReference>
<dbReference type="EMBL" id="CR382135">
    <property type="protein sequence ID" value="CAG85929.2"/>
    <property type="molecule type" value="Genomic_DNA"/>
</dbReference>
<proteinExistence type="inferred from homology"/>
<dbReference type="PANTHER" id="PTHR22893:SF91">
    <property type="entry name" value="NADPH DEHYDROGENASE 2-RELATED"/>
    <property type="match status" value="1"/>
</dbReference>
<evidence type="ECO:0000256" key="2">
    <source>
        <dbReference type="ARBA" id="ARBA00005979"/>
    </source>
</evidence>
<dbReference type="OMA" id="AYTANPW"/>
<evidence type="ECO:0000256" key="5">
    <source>
        <dbReference type="ARBA" id="ARBA00067604"/>
    </source>
</evidence>
<evidence type="ECO:0000256" key="3">
    <source>
        <dbReference type="ARBA" id="ARBA00022643"/>
    </source>
</evidence>
<comment type="similarity">
    <text evidence="2">Belongs to the NADH:flavin oxidoreductase/NADH oxidase family.</text>
</comment>
<comment type="cofactor">
    <cofactor evidence="1">
        <name>FMN</name>
        <dbReference type="ChEBI" id="CHEBI:58210"/>
    </cofactor>
</comment>
<dbReference type="GO" id="GO:0010181">
    <property type="term" value="F:FMN binding"/>
    <property type="evidence" value="ECO:0007669"/>
    <property type="project" value="InterPro"/>
</dbReference>
<evidence type="ECO:0000313" key="9">
    <source>
        <dbReference type="Proteomes" id="UP000000599"/>
    </source>
</evidence>
<dbReference type="InParanoid" id="Q6BV86"/>
<evidence type="ECO:0000256" key="1">
    <source>
        <dbReference type="ARBA" id="ARBA00001917"/>
    </source>
</evidence>
<dbReference type="FunFam" id="3.20.20.70:FF:000138">
    <property type="entry name" value="NADPH dehydrogenase 1"/>
    <property type="match status" value="1"/>
</dbReference>
<evidence type="ECO:0000256" key="4">
    <source>
        <dbReference type="ARBA" id="ARBA00056646"/>
    </source>
</evidence>
<dbReference type="SUPFAM" id="SSF51395">
    <property type="entry name" value="FMN-linked oxidoreductases"/>
    <property type="match status" value="1"/>
</dbReference>
<dbReference type="Gene3D" id="3.20.20.70">
    <property type="entry name" value="Aldolase class I"/>
    <property type="match status" value="1"/>
</dbReference>
<name>Q6BV86_DEBHA</name>
<dbReference type="VEuPathDB" id="FungiDB:DEHA2C04554g"/>
<dbReference type="KEGG" id="dha:DEHA2C04554g"/>
<dbReference type="OrthoDB" id="276546at2759"/>
<dbReference type="InterPro" id="IPR013785">
    <property type="entry name" value="Aldolase_TIM"/>
</dbReference>
<keyword evidence="9" id="KW-1185">Reference proteome</keyword>
<dbReference type="GeneID" id="2900154"/>
<reference evidence="8 9" key="1">
    <citation type="journal article" date="2004" name="Nature">
        <title>Genome evolution in yeasts.</title>
        <authorList>
            <consortium name="Genolevures"/>
            <person name="Dujon B."/>
            <person name="Sherman D."/>
            <person name="Fischer G."/>
            <person name="Durrens P."/>
            <person name="Casaregola S."/>
            <person name="Lafontaine I."/>
            <person name="de Montigny J."/>
            <person name="Marck C."/>
            <person name="Neuveglise C."/>
            <person name="Talla E."/>
            <person name="Goffard N."/>
            <person name="Frangeul L."/>
            <person name="Aigle M."/>
            <person name="Anthouard V."/>
            <person name="Babour A."/>
            <person name="Barbe V."/>
            <person name="Barnay S."/>
            <person name="Blanchin S."/>
            <person name="Beckerich J.M."/>
            <person name="Beyne E."/>
            <person name="Bleykasten C."/>
            <person name="Boisrame A."/>
            <person name="Boyer J."/>
            <person name="Cattolico L."/>
            <person name="Confanioleri F."/>
            <person name="de Daruvar A."/>
            <person name="Despons L."/>
            <person name="Fabre E."/>
            <person name="Fairhead C."/>
            <person name="Ferry-Dumazet H."/>
            <person name="Groppi A."/>
            <person name="Hantraye F."/>
            <person name="Hennequin C."/>
            <person name="Jauniaux N."/>
            <person name="Joyet P."/>
            <person name="Kachouri R."/>
            <person name="Kerrest A."/>
            <person name="Koszul R."/>
            <person name="Lemaire M."/>
            <person name="Lesur I."/>
            <person name="Ma L."/>
            <person name="Muller H."/>
            <person name="Nicaud J.M."/>
            <person name="Nikolski M."/>
            <person name="Oztas S."/>
            <person name="Ozier-Kalogeropoulos O."/>
            <person name="Pellenz S."/>
            <person name="Potier S."/>
            <person name="Richard G.F."/>
            <person name="Straub M.L."/>
            <person name="Suleau A."/>
            <person name="Swennene D."/>
            <person name="Tekaia F."/>
            <person name="Wesolowski-Louvel M."/>
            <person name="Westhof E."/>
            <person name="Wirth B."/>
            <person name="Zeniou-Meyer M."/>
            <person name="Zivanovic I."/>
            <person name="Bolotin-Fukuhara M."/>
            <person name="Thierry A."/>
            <person name="Bouchier C."/>
            <person name="Caudron B."/>
            <person name="Scarpelli C."/>
            <person name="Gaillardin C."/>
            <person name="Weissenbach J."/>
            <person name="Wincker P."/>
            <person name="Souciet J.L."/>
        </authorList>
    </citation>
    <scope>NUCLEOTIDE SEQUENCE [LARGE SCALE GENOMIC DNA]</scope>
    <source>
        <strain evidence="9">ATCC 36239 / CBS 767 / BCRC 21394 / JCM 1990 / NBRC 0083 / IGC 2968</strain>
    </source>
</reference>
<feature type="domain" description="NADH:flavin oxidoreductase/NADH oxidase N-terminal" evidence="7">
    <location>
        <begin position="13"/>
        <end position="361"/>
    </location>
</feature>
<dbReference type="PANTHER" id="PTHR22893">
    <property type="entry name" value="NADH OXIDOREDUCTASE-RELATED"/>
    <property type="match status" value="1"/>
</dbReference>
<evidence type="ECO:0000313" key="8">
    <source>
        <dbReference type="EMBL" id="CAG85929.2"/>
    </source>
</evidence>
<dbReference type="GO" id="GO:0042562">
    <property type="term" value="F:hormone binding"/>
    <property type="evidence" value="ECO:0007669"/>
    <property type="project" value="UniProtKB-ARBA"/>
</dbReference>
<keyword evidence="3" id="KW-0288">FMN</keyword>
<keyword evidence="3" id="KW-0285">Flavoprotein</keyword>
<dbReference type="AlphaFoldDB" id="Q6BV86"/>
<dbReference type="eggNOG" id="KOG0134">
    <property type="taxonomic scope" value="Eukaryota"/>
</dbReference>
<dbReference type="Pfam" id="PF00724">
    <property type="entry name" value="Oxidored_FMN"/>
    <property type="match status" value="1"/>
</dbReference>
<comment type="function">
    <text evidence="4">Oxidoreductase that binds mammalian estrogens with high affinity.</text>
</comment>
<evidence type="ECO:0000256" key="6">
    <source>
        <dbReference type="ARBA" id="ARBA00075326"/>
    </source>
</evidence>
<sequence>MSGVQIAALKDTDLFKPLKVGEHTLSNKVVYPPTTRLRALDDHTPSDLELEYYDKRSKYAGSLLITEATFVSEQAGLYSNVPGIWNEKHVKGWKEITDRIHENGSFISSQFWFLGRVGDPQLLKDRGLDFVAPSAIYPDDTTKEKAEAAGNPIRALTEKEIHDIIYDTYTNAAKNAIAAGFDYIELHAAHGYLLDQFLQPATNQRTDKYGGSIENRARFVLELVDHLITVVGANRLAIRISPWAKFQGMKAEQDSTHAVTTFSYLLHELQKRADNGNELAYVSIIEPRVSGIIDVEKSQQVGDNTFVGQIWKGIILKSGNYTYDAPHFKTLLHDISDNRTMVGFARYYTSNPDLVKRLYEGWDLTPYDRDTFYATNNWGYNTWNNYDEKAEITKDAEISRLAKAIEEIKAN</sequence>
<dbReference type="SMR" id="Q6BV86"/>
<gene>
    <name evidence="8" type="ordered locus">DEHA2C04554g</name>
</gene>
<dbReference type="RefSeq" id="XP_457883.2">
    <property type="nucleotide sequence ID" value="XM_457883.1"/>
</dbReference>
<dbReference type="GO" id="GO:0003959">
    <property type="term" value="F:NADPH dehydrogenase activity"/>
    <property type="evidence" value="ECO:0007669"/>
    <property type="project" value="TreeGrafter"/>
</dbReference>
<dbReference type="HOGENOM" id="CLU_012153_0_0_1"/>
<organism evidence="8 9">
    <name type="scientific">Debaryomyces hansenii (strain ATCC 36239 / CBS 767 / BCRC 21394 / JCM 1990 / NBRC 0083 / IGC 2968)</name>
    <name type="common">Yeast</name>
    <name type="synonym">Torulaspora hansenii</name>
    <dbReference type="NCBI Taxonomy" id="284592"/>
    <lineage>
        <taxon>Eukaryota</taxon>
        <taxon>Fungi</taxon>
        <taxon>Dikarya</taxon>
        <taxon>Ascomycota</taxon>
        <taxon>Saccharomycotina</taxon>
        <taxon>Pichiomycetes</taxon>
        <taxon>Debaryomycetaceae</taxon>
        <taxon>Debaryomyces</taxon>
    </lineage>
</organism>
<dbReference type="CDD" id="cd02933">
    <property type="entry name" value="OYE_like_FMN"/>
    <property type="match status" value="1"/>
</dbReference>
<dbReference type="Proteomes" id="UP000000599">
    <property type="component" value="Chromosome C"/>
</dbReference>
<evidence type="ECO:0000259" key="7">
    <source>
        <dbReference type="Pfam" id="PF00724"/>
    </source>
</evidence>
<accession>Q6BV86</accession>